<organism evidence="1 2">
    <name type="scientific">Catharanthus roseus</name>
    <name type="common">Madagascar periwinkle</name>
    <name type="synonym">Vinca rosea</name>
    <dbReference type="NCBI Taxonomy" id="4058"/>
    <lineage>
        <taxon>Eukaryota</taxon>
        <taxon>Viridiplantae</taxon>
        <taxon>Streptophyta</taxon>
        <taxon>Embryophyta</taxon>
        <taxon>Tracheophyta</taxon>
        <taxon>Spermatophyta</taxon>
        <taxon>Magnoliopsida</taxon>
        <taxon>eudicotyledons</taxon>
        <taxon>Gunneridae</taxon>
        <taxon>Pentapetalae</taxon>
        <taxon>asterids</taxon>
        <taxon>lamiids</taxon>
        <taxon>Gentianales</taxon>
        <taxon>Apocynaceae</taxon>
        <taxon>Rauvolfioideae</taxon>
        <taxon>Vinceae</taxon>
        <taxon>Catharanthinae</taxon>
        <taxon>Catharanthus</taxon>
    </lineage>
</organism>
<keyword evidence="2" id="KW-1185">Reference proteome</keyword>
<evidence type="ECO:0000313" key="1">
    <source>
        <dbReference type="EMBL" id="KAI5670729.1"/>
    </source>
</evidence>
<dbReference type="EMBL" id="CM044703">
    <property type="protein sequence ID" value="KAI5670729.1"/>
    <property type="molecule type" value="Genomic_DNA"/>
</dbReference>
<protein>
    <submittedName>
        <fullName evidence="1">Uncharacterized protein</fullName>
    </submittedName>
</protein>
<reference evidence="2" key="1">
    <citation type="journal article" date="2023" name="Nat. Plants">
        <title>Single-cell RNA sequencing provides a high-resolution roadmap for understanding the multicellular compartmentation of specialized metabolism.</title>
        <authorList>
            <person name="Sun S."/>
            <person name="Shen X."/>
            <person name="Li Y."/>
            <person name="Li Y."/>
            <person name="Wang S."/>
            <person name="Li R."/>
            <person name="Zhang H."/>
            <person name="Shen G."/>
            <person name="Guo B."/>
            <person name="Wei J."/>
            <person name="Xu J."/>
            <person name="St-Pierre B."/>
            <person name="Chen S."/>
            <person name="Sun C."/>
        </authorList>
    </citation>
    <scope>NUCLEOTIDE SEQUENCE [LARGE SCALE GENOMIC DNA]</scope>
</reference>
<name>A0ACC0BDI9_CATRO</name>
<comment type="caution">
    <text evidence="1">The sequence shown here is derived from an EMBL/GenBank/DDBJ whole genome shotgun (WGS) entry which is preliminary data.</text>
</comment>
<evidence type="ECO:0000313" key="2">
    <source>
        <dbReference type="Proteomes" id="UP001060085"/>
    </source>
</evidence>
<proteinExistence type="predicted"/>
<dbReference type="Proteomes" id="UP001060085">
    <property type="component" value="Linkage Group LG03"/>
</dbReference>
<accession>A0ACC0BDI9</accession>
<sequence length="165" mass="19042">MTEELKQRGYQTRIGRRATALPRRGFNSEEKTERTVAAETKEKEKKTRVLKTPKDIERMRDRSEEEFKRLHKKRRESNQLKRSRADEQRVANGRPGWPTWAAGIPKDSPRSSPTAYSTWVEAQNIMGSNGGENWAGKIKNIGKKWAVKPISTSNNIFPFLKEDSI</sequence>
<gene>
    <name evidence="1" type="ORF">M9H77_11093</name>
</gene>